<proteinExistence type="predicted"/>
<dbReference type="InterPro" id="IPR038072">
    <property type="entry name" value="GspK_central_sf"/>
</dbReference>
<evidence type="ECO:0008006" key="4">
    <source>
        <dbReference type="Google" id="ProtNLM"/>
    </source>
</evidence>
<dbReference type="PANTHER" id="PTHR14312:SF1">
    <property type="entry name" value="BASIC-LEUCINE ZIPPER TRANSCRIPTION FACTOR A"/>
    <property type="match status" value="1"/>
</dbReference>
<dbReference type="SUPFAM" id="SSF158544">
    <property type="entry name" value="GspK insert domain-like"/>
    <property type="match status" value="1"/>
</dbReference>
<dbReference type="EMBL" id="AP025591">
    <property type="protein sequence ID" value="BDG04336.1"/>
    <property type="molecule type" value="Genomic_DNA"/>
</dbReference>
<reference evidence="3" key="1">
    <citation type="journal article" date="2022" name="Int. J. Syst. Evol. Microbiol.">
        <title>Anaeromyxobacter oryzae sp. nov., Anaeromyxobacter diazotrophicus sp. nov. and Anaeromyxobacter paludicola sp. nov., isolated from paddy soils.</title>
        <authorList>
            <person name="Itoh H."/>
            <person name="Xu Z."/>
            <person name="Mise K."/>
            <person name="Masuda Y."/>
            <person name="Ushijima N."/>
            <person name="Hayakawa C."/>
            <person name="Shiratori Y."/>
            <person name="Senoo K."/>
        </authorList>
    </citation>
    <scope>NUCLEOTIDE SEQUENCE [LARGE SCALE GENOMIC DNA]</scope>
    <source>
        <strain evidence="3">Red232</strain>
    </source>
</reference>
<evidence type="ECO:0000313" key="2">
    <source>
        <dbReference type="EMBL" id="BDG04336.1"/>
    </source>
</evidence>
<feature type="region of interest" description="Disordered" evidence="1">
    <location>
        <begin position="155"/>
        <end position="178"/>
    </location>
</feature>
<protein>
    <recommendedName>
        <fullName evidence="4">General secretion pathway protein GspK</fullName>
    </recommendedName>
</protein>
<keyword evidence="3" id="KW-1185">Reference proteome</keyword>
<dbReference type="RefSeq" id="WP_248352697.1">
    <property type="nucleotide sequence ID" value="NZ_AP025591.1"/>
</dbReference>
<feature type="compositionally biased region" description="Low complexity" evidence="1">
    <location>
        <begin position="87"/>
        <end position="97"/>
    </location>
</feature>
<feature type="compositionally biased region" description="Low complexity" evidence="1">
    <location>
        <begin position="105"/>
        <end position="121"/>
    </location>
</feature>
<evidence type="ECO:0000256" key="1">
    <source>
        <dbReference type="SAM" id="MobiDB-lite"/>
    </source>
</evidence>
<name>A0ABM7WXV3_9BACT</name>
<feature type="region of interest" description="Disordered" evidence="1">
    <location>
        <begin position="87"/>
        <end position="121"/>
    </location>
</feature>
<dbReference type="Gene3D" id="1.10.40.60">
    <property type="entry name" value="EpsJ-like"/>
    <property type="match status" value="1"/>
</dbReference>
<dbReference type="PANTHER" id="PTHR14312">
    <property type="entry name" value="CREB/ATF BZIP TRANSCRIPTION FACTOR"/>
    <property type="match status" value="1"/>
</dbReference>
<accession>A0ABM7WXV3</accession>
<sequence length="516" mass="54453">MARTVHTRRGGRRGERGAALLVVMVAVAILTALAVDVAYDNRVRLQIAGNGRDALRAEALAKSAVNLSRLVLSFQAQLDQSAQQLSQVTSALQGQPATPAPGQPRAPGQPASAGAATGAAGDAAGQGVPRVQIWSVIPVNSGLVQALFGGGGGGAGGGAAAARSGPSTTAPVPADGRPSIAESGAKATASFGDFDGAFEAKLEDEGTKVNLQFDTPYLQTGLLGSQVEAYLRLVCDARWDAIFDREDANGQRVSRQELAVYLRDWADDDAMSSALAASFPGGGNCNFVLQPSPFEKGFSDENSAYDRGPERYRAKNARLDSLDELYLVAGVSDAFMAAFGDAVTVYLPKDAGLNVNSNRPEDELRVARMMVELPSMALLADTTFPEKLHKALNAVRMGGLLTISPAQFAAVLQGLGAQVKAEVLRPGTSQKSAFTDRSVTFRIHALGTVGDVEKRIDAVVMLDTQQTPQLQQPQQTPPAQQVQQAVQQVQQQLQQSADAQAGKPFVGQRLIHWREE</sequence>
<evidence type="ECO:0000313" key="3">
    <source>
        <dbReference type="Proteomes" id="UP001162891"/>
    </source>
</evidence>
<organism evidence="2 3">
    <name type="scientific">Anaeromyxobacter oryzae</name>
    <dbReference type="NCBI Taxonomy" id="2918170"/>
    <lineage>
        <taxon>Bacteria</taxon>
        <taxon>Pseudomonadati</taxon>
        <taxon>Myxococcota</taxon>
        <taxon>Myxococcia</taxon>
        <taxon>Myxococcales</taxon>
        <taxon>Cystobacterineae</taxon>
        <taxon>Anaeromyxobacteraceae</taxon>
        <taxon>Anaeromyxobacter</taxon>
    </lineage>
</organism>
<dbReference type="Proteomes" id="UP001162891">
    <property type="component" value="Chromosome"/>
</dbReference>
<gene>
    <name evidence="2" type="ORF">AMOR_33320</name>
</gene>